<gene>
    <name evidence="4" type="ORF">CBOVIS_LOCUS511</name>
</gene>
<accession>A0A8S1EBK8</accession>
<keyword evidence="1 2" id="KW-0175">Coiled coil</keyword>
<dbReference type="AlphaFoldDB" id="A0A8S1EBK8"/>
<dbReference type="OrthoDB" id="2150121at2759"/>
<dbReference type="InterPro" id="IPR051655">
    <property type="entry name" value="FAM161"/>
</dbReference>
<dbReference type="Proteomes" id="UP000494206">
    <property type="component" value="Unassembled WGS sequence"/>
</dbReference>
<feature type="compositionally biased region" description="Basic residues" evidence="3">
    <location>
        <begin position="69"/>
        <end position="78"/>
    </location>
</feature>
<protein>
    <submittedName>
        <fullName evidence="4">Uncharacterized protein</fullName>
    </submittedName>
</protein>
<sequence length="683" mass="77615">MDPIERNLQATQNLLEALELDPSLLNDPEFIRKLSILRLKHEDTASFLANQNGFSFEKSNEAPLNVRSRSSHCHRRGRSYQDVEPRISPHDDVSQSLYPSSRASTVIERHHHISTATFTLPERNRLLEMIDRNASAQEQAKFALSSQVVEENYYDDALSTTREIPTIRASTILPNRRDASTETPAVLYEPSPQPKQNSPKKQSPRNSAKPRRSKSNFELSKRSKSAIARQTNIENTVRPARNEKFVPQITVPVPFKLTLRGSIENTYSKKFLREMMEEKQKIDAENEAQMAKTRFKANPVPTSTYKPENNYLNDEKYIAAMRKKVAAATRRRFESQEMKRSKSEGHLPSGKPVGYVPPTTYISPIPVRPNARSRNGVTRSAQLLKEATTPKGIKSHRATSTMNFNLRHNRCKIEKPVTDMARRVSPPDFNAIHSNMGAVTRVSPKPATVPVPFNFARSPSAASRHTNCVEKSVEPYKMKRRVQSSGARPARIPTTHSAQLREELNKIKVLESQKEKIKNEIWKEDNRRRINAFLNARSKTEEDIALRTKEKIMAHQETTREYQKKLAEMKQRVLNGPLIMEKQSALAQEHRLQRKFEQHMKSAKERSSAVNVTDHQRTNKTTSRRGSEGSGATFVVQNKPEDDNWEYNEDFESVDENKISSSTSSSSSSSTTSSTSKSHSSAS</sequence>
<organism evidence="4 5">
    <name type="scientific">Caenorhabditis bovis</name>
    <dbReference type="NCBI Taxonomy" id="2654633"/>
    <lineage>
        <taxon>Eukaryota</taxon>
        <taxon>Metazoa</taxon>
        <taxon>Ecdysozoa</taxon>
        <taxon>Nematoda</taxon>
        <taxon>Chromadorea</taxon>
        <taxon>Rhabditida</taxon>
        <taxon>Rhabditina</taxon>
        <taxon>Rhabditomorpha</taxon>
        <taxon>Rhabditoidea</taxon>
        <taxon>Rhabditidae</taxon>
        <taxon>Peloderinae</taxon>
        <taxon>Caenorhabditis</taxon>
    </lineage>
</organism>
<dbReference type="GO" id="GO:0005929">
    <property type="term" value="C:cilium"/>
    <property type="evidence" value="ECO:0007669"/>
    <property type="project" value="TreeGrafter"/>
</dbReference>
<name>A0A8S1EBK8_9PELO</name>
<evidence type="ECO:0000256" key="1">
    <source>
        <dbReference type="ARBA" id="ARBA00023054"/>
    </source>
</evidence>
<feature type="compositionally biased region" description="Basic and acidic residues" evidence="3">
    <location>
        <begin position="79"/>
        <end position="93"/>
    </location>
</feature>
<feature type="region of interest" description="Disordered" evidence="3">
    <location>
        <begin position="169"/>
        <end position="239"/>
    </location>
</feature>
<feature type="region of interest" description="Disordered" evidence="3">
    <location>
        <begin position="331"/>
        <end position="356"/>
    </location>
</feature>
<dbReference type="GO" id="GO:0044782">
    <property type="term" value="P:cilium organization"/>
    <property type="evidence" value="ECO:0007669"/>
    <property type="project" value="TreeGrafter"/>
</dbReference>
<evidence type="ECO:0000313" key="5">
    <source>
        <dbReference type="Proteomes" id="UP000494206"/>
    </source>
</evidence>
<evidence type="ECO:0000256" key="2">
    <source>
        <dbReference type="SAM" id="Coils"/>
    </source>
</evidence>
<comment type="caution">
    <text evidence="4">The sequence shown here is derived from an EMBL/GenBank/DDBJ whole genome shotgun (WGS) entry which is preliminary data.</text>
</comment>
<proteinExistence type="predicted"/>
<feature type="region of interest" description="Disordered" evidence="3">
    <location>
        <begin position="595"/>
        <end position="683"/>
    </location>
</feature>
<dbReference type="EMBL" id="CADEPM010000001">
    <property type="protein sequence ID" value="CAB3397041.1"/>
    <property type="molecule type" value="Genomic_DNA"/>
</dbReference>
<evidence type="ECO:0000313" key="4">
    <source>
        <dbReference type="EMBL" id="CAB3397041.1"/>
    </source>
</evidence>
<feature type="coiled-coil region" evidence="2">
    <location>
        <begin position="500"/>
        <end position="527"/>
    </location>
</feature>
<dbReference type="PANTHER" id="PTHR21501:SF1">
    <property type="entry name" value="PROTEIN FAM-161"/>
    <property type="match status" value="1"/>
</dbReference>
<feature type="compositionally biased region" description="Basic and acidic residues" evidence="3">
    <location>
        <begin position="595"/>
        <end position="607"/>
    </location>
</feature>
<keyword evidence="5" id="KW-1185">Reference proteome</keyword>
<feature type="compositionally biased region" description="Low complexity" evidence="3">
    <location>
        <begin position="660"/>
        <end position="683"/>
    </location>
</feature>
<evidence type="ECO:0000256" key="3">
    <source>
        <dbReference type="SAM" id="MobiDB-lite"/>
    </source>
</evidence>
<feature type="region of interest" description="Disordered" evidence="3">
    <location>
        <begin position="65"/>
        <end position="97"/>
    </location>
</feature>
<feature type="compositionally biased region" description="Basic and acidic residues" evidence="3">
    <location>
        <begin position="331"/>
        <end position="345"/>
    </location>
</feature>
<reference evidence="4 5" key="1">
    <citation type="submission" date="2020-04" db="EMBL/GenBank/DDBJ databases">
        <authorList>
            <person name="Laetsch R D."/>
            <person name="Stevens L."/>
            <person name="Kumar S."/>
            <person name="Blaxter L. M."/>
        </authorList>
    </citation>
    <scope>NUCLEOTIDE SEQUENCE [LARGE SCALE GENOMIC DNA]</scope>
</reference>
<feature type="compositionally biased region" description="Acidic residues" evidence="3">
    <location>
        <begin position="643"/>
        <end position="654"/>
    </location>
</feature>
<dbReference type="GO" id="GO:0005856">
    <property type="term" value="C:cytoskeleton"/>
    <property type="evidence" value="ECO:0007669"/>
    <property type="project" value="UniProtKB-ARBA"/>
</dbReference>
<dbReference type="PANTHER" id="PTHR21501">
    <property type="entry name" value="PROTEIN FAM-161"/>
    <property type="match status" value="1"/>
</dbReference>